<feature type="transmembrane region" description="Helical" evidence="13">
    <location>
        <begin position="6"/>
        <end position="26"/>
    </location>
</feature>
<feature type="transmembrane region" description="Helical" evidence="13">
    <location>
        <begin position="183"/>
        <end position="203"/>
    </location>
</feature>
<dbReference type="PROSITE" id="PS50283">
    <property type="entry name" value="NA_SOLUT_SYMP_3"/>
    <property type="match status" value="1"/>
</dbReference>
<dbReference type="InterPro" id="IPR001734">
    <property type="entry name" value="Na/solute_symporter"/>
</dbReference>
<gene>
    <name evidence="14" type="ORF">ACFQPE_19345</name>
</gene>
<keyword evidence="4" id="KW-1003">Cell membrane</keyword>
<evidence type="ECO:0000256" key="6">
    <source>
        <dbReference type="ARBA" id="ARBA00022847"/>
    </source>
</evidence>
<feature type="transmembrane region" description="Helical" evidence="13">
    <location>
        <begin position="120"/>
        <end position="140"/>
    </location>
</feature>
<reference evidence="14 15" key="1">
    <citation type="journal article" date="2019" name="Int. J. Syst. Evol. Microbiol.">
        <title>The Global Catalogue of Microorganisms (GCM) 10K type strain sequencing project: providing services to taxonomists for standard genome sequencing and annotation.</title>
        <authorList>
            <consortium name="The Broad Institute Genomics Platform"/>
            <consortium name="The Broad Institute Genome Sequencing Center for Infectious Disease"/>
            <person name="Wu L."/>
            <person name="Ma J."/>
        </authorList>
    </citation>
    <scope>NUCLEOTIDE SEQUENCE [LARGE SCALE GENOMIC DNA]</scope>
    <source>
        <strain evidence="14 15">PSR21</strain>
    </source>
</reference>
<keyword evidence="9" id="KW-0406">Ion transport</keyword>
<dbReference type="PANTHER" id="PTHR48086:SF3">
    <property type="entry name" value="SODIUM_PROLINE SYMPORTER"/>
    <property type="match status" value="1"/>
</dbReference>
<evidence type="ECO:0000313" key="14">
    <source>
        <dbReference type="EMBL" id="MFC7318932.1"/>
    </source>
</evidence>
<proteinExistence type="inferred from homology"/>
<dbReference type="GO" id="GO:0006814">
    <property type="term" value="P:sodium ion transport"/>
    <property type="evidence" value="ECO:0007669"/>
    <property type="project" value="UniProtKB-KW"/>
</dbReference>
<evidence type="ECO:0000256" key="7">
    <source>
        <dbReference type="ARBA" id="ARBA00022989"/>
    </source>
</evidence>
<keyword evidence="11" id="KW-0739">Sodium transport</keyword>
<protein>
    <recommendedName>
        <fullName evidence="16">Na+/solute symporter</fullName>
    </recommendedName>
</protein>
<evidence type="ECO:0000256" key="13">
    <source>
        <dbReference type="SAM" id="Phobius"/>
    </source>
</evidence>
<evidence type="ECO:0000256" key="5">
    <source>
        <dbReference type="ARBA" id="ARBA00022692"/>
    </source>
</evidence>
<keyword evidence="6" id="KW-0769">Symport</keyword>
<dbReference type="PROSITE" id="PS00456">
    <property type="entry name" value="NA_SOLUT_SYMP_1"/>
    <property type="match status" value="1"/>
</dbReference>
<feature type="transmembrane region" description="Helical" evidence="13">
    <location>
        <begin position="385"/>
        <end position="405"/>
    </location>
</feature>
<accession>A0ABD6AEP9</accession>
<evidence type="ECO:0000256" key="3">
    <source>
        <dbReference type="ARBA" id="ARBA00022448"/>
    </source>
</evidence>
<feature type="transmembrane region" description="Helical" evidence="13">
    <location>
        <begin position="412"/>
        <end position="431"/>
    </location>
</feature>
<dbReference type="InterPro" id="IPR050277">
    <property type="entry name" value="Sodium:Solute_Symporter"/>
</dbReference>
<dbReference type="AlphaFoldDB" id="A0ABD6AEP9"/>
<sequence>MTLPIVNISIVVLLGAAFVGVGWFFSQRSQGTDDFILGGGQLGIALGMTSLLAFWITGNTMLAAPESAYTFGILGSLGYGMLGGAGVLLFGLLSKRLHQVIPHGKSVGDFYGTRYDEKNYYVFVSLLVVYVLGLIVTQGIGGGVLLEQIFGIPYYLAVFLTFSIVIVYSYLGGFRSVTGVAYFQVLLILLVALIVPPLVYFNVGFEPVYERIVADSPAKLSLTAPSGLLFATAGALLGIGEVFMDNTFWQRAYAIRSDVVAKTFGLSGIGWILVPLAISSLSFVALAFNRTPDQVNQVAPMIAQIYGGPVAGWLFLVAVWSALCSTTAASINALATLLMNDAVPRVTDDVTEDELLQYGKYFTIGIGVLGFLFSLPRILTMLQMLFFLGVINVAFVFPIIAGLWWEKTNPRIVFVATTAATVVGYTAYFTLGANQGIILSGWVSCLVTYGGSYLRPADFDWSKLQRVGRDITSGGDRV</sequence>
<feature type="transmembrane region" description="Helical" evidence="13">
    <location>
        <begin position="35"/>
        <end position="56"/>
    </location>
</feature>
<comment type="caution">
    <text evidence="14">The sequence shown here is derived from an EMBL/GenBank/DDBJ whole genome shotgun (WGS) entry which is preliminary data.</text>
</comment>
<feature type="transmembrane region" description="Helical" evidence="13">
    <location>
        <begin position="437"/>
        <end position="454"/>
    </location>
</feature>
<dbReference type="RefSeq" id="WP_276306226.1">
    <property type="nucleotide sequence ID" value="NZ_CP119993.1"/>
</dbReference>
<feature type="transmembrane region" description="Helical" evidence="13">
    <location>
        <begin position="223"/>
        <end position="243"/>
    </location>
</feature>
<dbReference type="PANTHER" id="PTHR48086">
    <property type="entry name" value="SODIUM/PROLINE SYMPORTER-RELATED"/>
    <property type="match status" value="1"/>
</dbReference>
<dbReference type="Proteomes" id="UP001596547">
    <property type="component" value="Unassembled WGS sequence"/>
</dbReference>
<feature type="transmembrane region" description="Helical" evidence="13">
    <location>
        <begin position="152"/>
        <end position="171"/>
    </location>
</feature>
<evidence type="ECO:0000256" key="11">
    <source>
        <dbReference type="ARBA" id="ARBA00023201"/>
    </source>
</evidence>
<feature type="transmembrane region" description="Helical" evidence="13">
    <location>
        <begin position="310"/>
        <end position="338"/>
    </location>
</feature>
<evidence type="ECO:0000313" key="15">
    <source>
        <dbReference type="Proteomes" id="UP001596547"/>
    </source>
</evidence>
<name>A0ABD6AEP9_9EURY</name>
<dbReference type="GO" id="GO:0015293">
    <property type="term" value="F:symporter activity"/>
    <property type="evidence" value="ECO:0007669"/>
    <property type="project" value="UniProtKB-KW"/>
</dbReference>
<dbReference type="GO" id="GO:0046942">
    <property type="term" value="P:carboxylic acid transport"/>
    <property type="evidence" value="ECO:0007669"/>
    <property type="project" value="UniProtKB-ARBA"/>
</dbReference>
<feature type="transmembrane region" description="Helical" evidence="13">
    <location>
        <begin position="264"/>
        <end position="288"/>
    </location>
</feature>
<evidence type="ECO:0000256" key="9">
    <source>
        <dbReference type="ARBA" id="ARBA00023065"/>
    </source>
</evidence>
<evidence type="ECO:0000256" key="4">
    <source>
        <dbReference type="ARBA" id="ARBA00022475"/>
    </source>
</evidence>
<keyword evidence="7 13" id="KW-1133">Transmembrane helix</keyword>
<keyword evidence="8" id="KW-0915">Sodium</keyword>
<evidence type="ECO:0008006" key="16">
    <source>
        <dbReference type="Google" id="ProtNLM"/>
    </source>
</evidence>
<keyword evidence="3" id="KW-0813">Transport</keyword>
<keyword evidence="5 13" id="KW-0812">Transmembrane</keyword>
<evidence type="ECO:0000256" key="1">
    <source>
        <dbReference type="ARBA" id="ARBA00004651"/>
    </source>
</evidence>
<dbReference type="Gene3D" id="1.20.1730.10">
    <property type="entry name" value="Sodium/glucose cotransporter"/>
    <property type="match status" value="1"/>
</dbReference>
<evidence type="ECO:0000256" key="12">
    <source>
        <dbReference type="RuleBase" id="RU362091"/>
    </source>
</evidence>
<evidence type="ECO:0000256" key="10">
    <source>
        <dbReference type="ARBA" id="ARBA00023136"/>
    </source>
</evidence>
<dbReference type="EMBL" id="JBHTBF010000003">
    <property type="protein sequence ID" value="MFC7318932.1"/>
    <property type="molecule type" value="Genomic_DNA"/>
</dbReference>
<evidence type="ECO:0000256" key="2">
    <source>
        <dbReference type="ARBA" id="ARBA00006434"/>
    </source>
</evidence>
<evidence type="ECO:0000256" key="8">
    <source>
        <dbReference type="ARBA" id="ARBA00023053"/>
    </source>
</evidence>
<organism evidence="14 15">
    <name type="scientific">Halomarina halobia</name>
    <dbReference type="NCBI Taxonomy" id="3033386"/>
    <lineage>
        <taxon>Archaea</taxon>
        <taxon>Methanobacteriati</taxon>
        <taxon>Methanobacteriota</taxon>
        <taxon>Stenosarchaea group</taxon>
        <taxon>Halobacteria</taxon>
        <taxon>Halobacteriales</taxon>
        <taxon>Natronomonadaceae</taxon>
        <taxon>Halomarina</taxon>
    </lineage>
</organism>
<dbReference type="InterPro" id="IPR038377">
    <property type="entry name" value="Na/Glc_symporter_sf"/>
</dbReference>
<keyword evidence="15" id="KW-1185">Reference proteome</keyword>
<dbReference type="GeneID" id="79317880"/>
<comment type="similarity">
    <text evidence="2 12">Belongs to the sodium:solute symporter (SSF) (TC 2.A.21) family.</text>
</comment>
<feature type="transmembrane region" description="Helical" evidence="13">
    <location>
        <begin position="68"/>
        <end position="93"/>
    </location>
</feature>
<keyword evidence="10 13" id="KW-0472">Membrane</keyword>
<dbReference type="GO" id="GO:0005886">
    <property type="term" value="C:plasma membrane"/>
    <property type="evidence" value="ECO:0007669"/>
    <property type="project" value="UniProtKB-SubCell"/>
</dbReference>
<dbReference type="InterPro" id="IPR018212">
    <property type="entry name" value="Na/solute_symporter_CS"/>
</dbReference>
<comment type="subcellular location">
    <subcellularLocation>
        <location evidence="1">Cell membrane</location>
        <topology evidence="1">Multi-pass membrane protein</topology>
    </subcellularLocation>
</comment>
<dbReference type="Pfam" id="PF00474">
    <property type="entry name" value="SSF"/>
    <property type="match status" value="1"/>
</dbReference>
<feature type="transmembrane region" description="Helical" evidence="13">
    <location>
        <begin position="358"/>
        <end position="379"/>
    </location>
</feature>